<gene>
    <name evidence="2" type="ORF">SNEC2469_LOCUS27723</name>
</gene>
<feature type="non-terminal residue" evidence="2">
    <location>
        <position position="1"/>
    </location>
</feature>
<name>A0A813AI14_9DINO</name>
<feature type="domain" description="Reverse transcriptase" evidence="1">
    <location>
        <begin position="212"/>
        <end position="309"/>
    </location>
</feature>
<dbReference type="Pfam" id="PF00078">
    <property type="entry name" value="RVT_1"/>
    <property type="match status" value="1"/>
</dbReference>
<organism evidence="2 3">
    <name type="scientific">Symbiodinium necroappetens</name>
    <dbReference type="NCBI Taxonomy" id="1628268"/>
    <lineage>
        <taxon>Eukaryota</taxon>
        <taxon>Sar</taxon>
        <taxon>Alveolata</taxon>
        <taxon>Dinophyceae</taxon>
        <taxon>Suessiales</taxon>
        <taxon>Symbiodiniaceae</taxon>
        <taxon>Symbiodinium</taxon>
    </lineage>
</organism>
<evidence type="ECO:0000259" key="1">
    <source>
        <dbReference type="Pfam" id="PF00078"/>
    </source>
</evidence>
<sequence>MRADVRMAKRQQITDTMLELEQAAKCGDQGGIYVAVRKLAPWKPAAKPSIRGKSGEFLTPAQQLRELCRHATAKFCQGTDYQPKGILHEGVQVTVEQLQQALQRLPIRKAAPPTAAPSALWKNSAAELSKLFWKPLSEAWGPGAEGSAPSIWKDANMVWMPKPQKDSSILANLRPIGLVHPMGKLQADPELVHLIMHMQHEAQYWNNVGADTRPVTPTQGIKQGCCIAPYLFVAYTIMVMDKLSAQMAPGWQDDGLTWYADDAFAAWLVRGVDDLRQALSDIHTIISVLRDHGMEIQPDKCAVLLNLHGKEKSKILKHRI</sequence>
<dbReference type="OrthoDB" id="445826at2759"/>
<evidence type="ECO:0000313" key="2">
    <source>
        <dbReference type="EMBL" id="CAE7865935.1"/>
    </source>
</evidence>
<dbReference type="AlphaFoldDB" id="A0A813AI14"/>
<dbReference type="InterPro" id="IPR000477">
    <property type="entry name" value="RT_dom"/>
</dbReference>
<proteinExistence type="predicted"/>
<dbReference type="EMBL" id="CAJNJA010058901">
    <property type="protein sequence ID" value="CAE7865935.1"/>
    <property type="molecule type" value="Genomic_DNA"/>
</dbReference>
<evidence type="ECO:0000313" key="3">
    <source>
        <dbReference type="Proteomes" id="UP000601435"/>
    </source>
</evidence>
<reference evidence="2" key="1">
    <citation type="submission" date="2021-02" db="EMBL/GenBank/DDBJ databases">
        <authorList>
            <person name="Dougan E. K."/>
            <person name="Rhodes N."/>
            <person name="Thang M."/>
            <person name="Chan C."/>
        </authorList>
    </citation>
    <scope>NUCLEOTIDE SEQUENCE</scope>
</reference>
<comment type="caution">
    <text evidence="2">The sequence shown here is derived from an EMBL/GenBank/DDBJ whole genome shotgun (WGS) entry which is preliminary data.</text>
</comment>
<keyword evidence="3" id="KW-1185">Reference proteome</keyword>
<accession>A0A813AI14</accession>
<protein>
    <recommendedName>
        <fullName evidence="1">Reverse transcriptase domain-containing protein</fullName>
    </recommendedName>
</protein>
<dbReference type="Proteomes" id="UP000601435">
    <property type="component" value="Unassembled WGS sequence"/>
</dbReference>